<name>A0A4Y8LPV1_9BACL</name>
<dbReference type="Proteomes" id="UP000297776">
    <property type="component" value="Unassembled WGS sequence"/>
</dbReference>
<reference evidence="5 6" key="1">
    <citation type="submission" date="2019-03" db="EMBL/GenBank/DDBJ databases">
        <authorList>
            <person name="Yang Y."/>
        </authorList>
    </citation>
    <scope>NUCLEOTIDE SEQUENCE [LARGE SCALE GENOMIC DNA]</scope>
    <source>
        <strain evidence="5 6">ASL-1</strain>
    </source>
</reference>
<dbReference type="CDD" id="cd00090">
    <property type="entry name" value="HTH_ARSR"/>
    <property type="match status" value="1"/>
</dbReference>
<dbReference type="InterPro" id="IPR051081">
    <property type="entry name" value="HTH_MetalResp_TranReg"/>
</dbReference>
<accession>A0A4Y8LPV1</accession>
<dbReference type="NCBIfam" id="NF033788">
    <property type="entry name" value="HTH_metalloreg"/>
    <property type="match status" value="1"/>
</dbReference>
<evidence type="ECO:0000313" key="6">
    <source>
        <dbReference type="Proteomes" id="UP000297776"/>
    </source>
</evidence>
<dbReference type="InterPro" id="IPR036388">
    <property type="entry name" value="WH-like_DNA-bd_sf"/>
</dbReference>
<proteinExistence type="predicted"/>
<protein>
    <submittedName>
        <fullName evidence="5">ArsR family transcriptional regulator</fullName>
    </submittedName>
</protein>
<keyword evidence="3" id="KW-0804">Transcription</keyword>
<organism evidence="5 6">
    <name type="scientific">Jeotgalibacillus salarius</name>
    <dbReference type="NCBI Taxonomy" id="546023"/>
    <lineage>
        <taxon>Bacteria</taxon>
        <taxon>Bacillati</taxon>
        <taxon>Bacillota</taxon>
        <taxon>Bacilli</taxon>
        <taxon>Bacillales</taxon>
        <taxon>Caryophanaceae</taxon>
        <taxon>Jeotgalibacillus</taxon>
    </lineage>
</organism>
<dbReference type="InterPro" id="IPR011991">
    <property type="entry name" value="ArsR-like_HTH"/>
</dbReference>
<dbReference type="GO" id="GO:0003677">
    <property type="term" value="F:DNA binding"/>
    <property type="evidence" value="ECO:0007669"/>
    <property type="project" value="UniProtKB-KW"/>
</dbReference>
<dbReference type="PANTHER" id="PTHR33154">
    <property type="entry name" value="TRANSCRIPTIONAL REGULATOR, ARSR FAMILY"/>
    <property type="match status" value="1"/>
</dbReference>
<feature type="domain" description="HTH arsR-type" evidence="4">
    <location>
        <begin position="17"/>
        <end position="116"/>
    </location>
</feature>
<dbReference type="Pfam" id="PF01022">
    <property type="entry name" value="HTH_5"/>
    <property type="match status" value="1"/>
</dbReference>
<dbReference type="AlphaFoldDB" id="A0A4Y8LPV1"/>
<dbReference type="SUPFAM" id="SSF46785">
    <property type="entry name" value="Winged helix' DNA-binding domain"/>
    <property type="match status" value="1"/>
</dbReference>
<evidence type="ECO:0000259" key="4">
    <source>
        <dbReference type="PROSITE" id="PS50987"/>
    </source>
</evidence>
<evidence type="ECO:0000313" key="5">
    <source>
        <dbReference type="EMBL" id="TFE02967.1"/>
    </source>
</evidence>
<keyword evidence="2" id="KW-0238">DNA-binding</keyword>
<dbReference type="PRINTS" id="PR00778">
    <property type="entry name" value="HTHARSR"/>
</dbReference>
<keyword evidence="1" id="KW-0805">Transcription regulation</keyword>
<dbReference type="GO" id="GO:0003700">
    <property type="term" value="F:DNA-binding transcription factor activity"/>
    <property type="evidence" value="ECO:0007669"/>
    <property type="project" value="InterPro"/>
</dbReference>
<dbReference type="EMBL" id="SORX01000002">
    <property type="protein sequence ID" value="TFE02967.1"/>
    <property type="molecule type" value="Genomic_DNA"/>
</dbReference>
<dbReference type="PANTHER" id="PTHR33154:SF33">
    <property type="entry name" value="TRANSCRIPTIONAL REPRESSOR SDPR"/>
    <property type="match status" value="1"/>
</dbReference>
<sequence length="124" mass="14617">MSHLVYFFGSEGQKMIQQFEYSHELADIYRLFGDRTRLIMAKKMAEEEWTVSEFVQLFGISQPLVSQHIKKLKTAKLITEQRQGKRILYKLNEEAENYHLVLRIIEPLIVEEPEHAVNLEPVNV</sequence>
<dbReference type="SMART" id="SM00418">
    <property type="entry name" value="HTH_ARSR"/>
    <property type="match status" value="1"/>
</dbReference>
<dbReference type="InterPro" id="IPR036390">
    <property type="entry name" value="WH_DNA-bd_sf"/>
</dbReference>
<evidence type="ECO:0000256" key="2">
    <source>
        <dbReference type="ARBA" id="ARBA00023125"/>
    </source>
</evidence>
<evidence type="ECO:0000256" key="3">
    <source>
        <dbReference type="ARBA" id="ARBA00023163"/>
    </source>
</evidence>
<comment type="caution">
    <text evidence="5">The sequence shown here is derived from an EMBL/GenBank/DDBJ whole genome shotgun (WGS) entry which is preliminary data.</text>
</comment>
<dbReference type="OrthoDB" id="9798835at2"/>
<keyword evidence="6" id="KW-1185">Reference proteome</keyword>
<dbReference type="Gene3D" id="1.10.10.10">
    <property type="entry name" value="Winged helix-like DNA-binding domain superfamily/Winged helix DNA-binding domain"/>
    <property type="match status" value="1"/>
</dbReference>
<evidence type="ECO:0000256" key="1">
    <source>
        <dbReference type="ARBA" id="ARBA00023015"/>
    </source>
</evidence>
<gene>
    <name evidence="5" type="ORF">E2626_03930</name>
</gene>
<dbReference type="PROSITE" id="PS50987">
    <property type="entry name" value="HTH_ARSR_2"/>
    <property type="match status" value="1"/>
</dbReference>
<dbReference type="InterPro" id="IPR001845">
    <property type="entry name" value="HTH_ArsR_DNA-bd_dom"/>
</dbReference>